<accession>T1EZL9</accession>
<keyword evidence="6" id="KW-1185">Reference proteome</keyword>
<dbReference type="EMBL" id="AMQM01002828">
    <property type="status" value="NOT_ANNOTATED_CDS"/>
    <property type="molecule type" value="Genomic_DNA"/>
</dbReference>
<dbReference type="SUPFAM" id="SSF63600">
    <property type="entry name" value="Telomeric repeat binding factor (TRF) dimerisation domain"/>
    <property type="match status" value="2"/>
</dbReference>
<dbReference type="InterPro" id="IPR052450">
    <property type="entry name" value="TRBD-Containing_Protein"/>
</dbReference>
<dbReference type="GO" id="GO:0007004">
    <property type="term" value="P:telomere maintenance via telomerase"/>
    <property type="evidence" value="ECO:0000318"/>
    <property type="project" value="GO_Central"/>
</dbReference>
<dbReference type="CTD" id="20202019"/>
<dbReference type="GO" id="GO:1905839">
    <property type="term" value="P:negative regulation of telomeric D-loop disassembly"/>
    <property type="evidence" value="ECO:0000318"/>
    <property type="project" value="GO_Central"/>
</dbReference>
<evidence type="ECO:0000259" key="3">
    <source>
        <dbReference type="PROSITE" id="PS51294"/>
    </source>
</evidence>
<dbReference type="EMBL" id="KB095905">
    <property type="protein sequence ID" value="ESO09835.1"/>
    <property type="molecule type" value="Genomic_DNA"/>
</dbReference>
<dbReference type="GO" id="GO:0003691">
    <property type="term" value="F:double-stranded telomeric DNA binding"/>
    <property type="evidence" value="ECO:0000318"/>
    <property type="project" value="GO_Central"/>
</dbReference>
<dbReference type="HOGENOM" id="CLU_444303_0_0_1"/>
<evidence type="ECO:0000259" key="2">
    <source>
        <dbReference type="PROSITE" id="PS50090"/>
    </source>
</evidence>
<dbReference type="PANTHER" id="PTHR46734:SF1">
    <property type="entry name" value="TELOMERIC REPEAT-BINDING FACTOR 1"/>
    <property type="match status" value="1"/>
</dbReference>
<gene>
    <name evidence="5" type="primary">20202019</name>
    <name evidence="4" type="ORF">HELRODRAFT_167645</name>
</gene>
<organism evidence="5 6">
    <name type="scientific">Helobdella robusta</name>
    <name type="common">Californian leech</name>
    <dbReference type="NCBI Taxonomy" id="6412"/>
    <lineage>
        <taxon>Eukaryota</taxon>
        <taxon>Metazoa</taxon>
        <taxon>Spiralia</taxon>
        <taxon>Lophotrochozoa</taxon>
        <taxon>Annelida</taxon>
        <taxon>Clitellata</taxon>
        <taxon>Hirudinea</taxon>
        <taxon>Rhynchobdellida</taxon>
        <taxon>Glossiphoniidae</taxon>
        <taxon>Helobdella</taxon>
    </lineage>
</organism>
<dbReference type="PROSITE" id="PS51294">
    <property type="entry name" value="HTH_MYB"/>
    <property type="match status" value="1"/>
</dbReference>
<dbReference type="SMART" id="SM00717">
    <property type="entry name" value="SANT"/>
    <property type="match status" value="1"/>
</dbReference>
<feature type="domain" description="Myb-like" evidence="2">
    <location>
        <begin position="539"/>
        <end position="591"/>
    </location>
</feature>
<dbReference type="EnsemblMetazoa" id="HelroT167645">
    <property type="protein sequence ID" value="HelroP167645"/>
    <property type="gene ID" value="HelroG167645"/>
</dbReference>
<dbReference type="Pfam" id="PF00249">
    <property type="entry name" value="Myb_DNA-binding"/>
    <property type="match status" value="1"/>
</dbReference>
<dbReference type="GeneID" id="20202019"/>
<keyword evidence="1" id="KW-0539">Nucleus</keyword>
<protein>
    <submittedName>
        <fullName evidence="4 5">Uncharacterized protein</fullName>
    </submittedName>
</protein>
<evidence type="ECO:0000313" key="4">
    <source>
        <dbReference type="EMBL" id="ESO09835.1"/>
    </source>
</evidence>
<dbReference type="Gene3D" id="1.25.40.210">
    <property type="entry name" value="Telomere repeat-binding factor, dimerisation domain"/>
    <property type="match status" value="2"/>
</dbReference>
<dbReference type="InterPro" id="IPR009057">
    <property type="entry name" value="Homeodomain-like_sf"/>
</dbReference>
<dbReference type="PROSITE" id="PS50090">
    <property type="entry name" value="MYB_LIKE"/>
    <property type="match status" value="1"/>
</dbReference>
<evidence type="ECO:0000313" key="5">
    <source>
        <dbReference type="EnsemblMetazoa" id="HelroP167645"/>
    </source>
</evidence>
<dbReference type="InParanoid" id="T1EZL9"/>
<feature type="domain" description="HTH myb-type" evidence="3">
    <location>
        <begin position="545"/>
        <end position="595"/>
    </location>
</feature>
<dbReference type="SUPFAM" id="SSF46689">
    <property type="entry name" value="Homeodomain-like"/>
    <property type="match status" value="1"/>
</dbReference>
<dbReference type="PANTHER" id="PTHR46734">
    <property type="entry name" value="TELOMERIC REPEAT-BINDING FACTOR 1 TERF1"/>
    <property type="match status" value="1"/>
</dbReference>
<dbReference type="KEGG" id="hro:HELRODRAFT_167645"/>
<dbReference type="CDD" id="cd00167">
    <property type="entry name" value="SANT"/>
    <property type="match status" value="1"/>
</dbReference>
<reference evidence="6" key="1">
    <citation type="submission" date="2012-12" db="EMBL/GenBank/DDBJ databases">
        <authorList>
            <person name="Hellsten U."/>
            <person name="Grimwood J."/>
            <person name="Chapman J.A."/>
            <person name="Shapiro H."/>
            <person name="Aerts A."/>
            <person name="Otillar R.P."/>
            <person name="Terry A.Y."/>
            <person name="Boore J.L."/>
            <person name="Simakov O."/>
            <person name="Marletaz F."/>
            <person name="Cho S.-J."/>
            <person name="Edsinger-Gonzales E."/>
            <person name="Havlak P."/>
            <person name="Kuo D.-H."/>
            <person name="Larsson T."/>
            <person name="Lv J."/>
            <person name="Arendt D."/>
            <person name="Savage R."/>
            <person name="Osoegawa K."/>
            <person name="de Jong P."/>
            <person name="Lindberg D.R."/>
            <person name="Seaver E.C."/>
            <person name="Weisblat D.A."/>
            <person name="Putnam N.H."/>
            <person name="Grigoriev I.V."/>
            <person name="Rokhsar D.S."/>
        </authorList>
    </citation>
    <scope>NUCLEOTIDE SEQUENCE</scope>
</reference>
<dbReference type="RefSeq" id="XP_009011649.1">
    <property type="nucleotide sequence ID" value="XM_009013401.1"/>
</dbReference>
<proteinExistence type="predicted"/>
<reference evidence="5" key="3">
    <citation type="submission" date="2015-06" db="UniProtKB">
        <authorList>
            <consortium name="EnsemblMetazoa"/>
        </authorList>
    </citation>
    <scope>IDENTIFICATION</scope>
</reference>
<dbReference type="AlphaFoldDB" id="T1EZL9"/>
<evidence type="ECO:0000256" key="1">
    <source>
        <dbReference type="ARBA" id="ARBA00023242"/>
    </source>
</evidence>
<name>T1EZL9_HELRO</name>
<sequence>MDAPKQCLIDRWVLEYEVYELWKKFSDNLRITQTWQMMYYSNFMQNENKLKTVYESLGLEDQQDDTEIINLLLLKIMTSISSASKLPADSSKDVITPLEEALMHVDQLFECKLKEVVKNALLRLRKAIKQESVIICLRCHKLNLGKSVYERVWNKNSSIKDFNIKVNMEALFKDDINLSSALNQFSVSELSDNCKHFFSKYFNTFSLPFLNRVGEKFVDSYPSKFGLVNKKKKLSSEVTKYKHFLIQCWLAEYISYLAWKNVDELLDEKFEWMMKFVSENNDFESKNCLLIRFMFKYNERNKNDETIASFSSPSELCLELLEKMNISFPDAFDGSDQLIGTLKSELKRYAVLIWCSRNMYSKAKTVFEKLFADSPDEQVLTSELNNILNGSLILQDFSDKQLDQALKNYLEKVFSAISLPYLLTMAENVINKSKSFMESLDLTVKKSTDSNKRHRTSKKLPNDFVSSDFLEDFRGQKGRKLQEFKKNGIYEPSEEEDFYESFQKTYSPQFDYKEKQVDKIKVSDLAKMSESIKTNESKIEGLDAGTWQEDEEELIYRGSIMFGVGKWDSVAQRLLIGRSGDDVKKKWTSMIKTGKLKTFIDLYGPIPCFKLEENY</sequence>
<dbReference type="Proteomes" id="UP000015101">
    <property type="component" value="Unassembled WGS sequence"/>
</dbReference>
<evidence type="ECO:0000313" key="6">
    <source>
        <dbReference type="Proteomes" id="UP000015101"/>
    </source>
</evidence>
<dbReference type="InterPro" id="IPR036507">
    <property type="entry name" value="Telomere_rpt-bd_fac_dimer_sf"/>
</dbReference>
<dbReference type="Gene3D" id="1.10.10.60">
    <property type="entry name" value="Homeodomain-like"/>
    <property type="match status" value="1"/>
</dbReference>
<dbReference type="GO" id="GO:0000783">
    <property type="term" value="C:nuclear telomere cap complex"/>
    <property type="evidence" value="ECO:0000318"/>
    <property type="project" value="GO_Central"/>
</dbReference>
<reference evidence="4 6" key="2">
    <citation type="journal article" date="2013" name="Nature">
        <title>Insights into bilaterian evolution from three spiralian genomes.</title>
        <authorList>
            <person name="Simakov O."/>
            <person name="Marletaz F."/>
            <person name="Cho S.J."/>
            <person name="Edsinger-Gonzales E."/>
            <person name="Havlak P."/>
            <person name="Hellsten U."/>
            <person name="Kuo D.H."/>
            <person name="Larsson T."/>
            <person name="Lv J."/>
            <person name="Arendt D."/>
            <person name="Savage R."/>
            <person name="Osoegawa K."/>
            <person name="de Jong P."/>
            <person name="Grimwood J."/>
            <person name="Chapman J.A."/>
            <person name="Shapiro H."/>
            <person name="Aerts A."/>
            <person name="Otillar R.P."/>
            <person name="Terry A.Y."/>
            <person name="Boore J.L."/>
            <person name="Grigoriev I.V."/>
            <person name="Lindberg D.R."/>
            <person name="Seaver E.C."/>
            <person name="Weisblat D.A."/>
            <person name="Putnam N.H."/>
            <person name="Rokhsar D.S."/>
        </authorList>
    </citation>
    <scope>NUCLEOTIDE SEQUENCE</scope>
</reference>
<dbReference type="InterPro" id="IPR001005">
    <property type="entry name" value="SANT/Myb"/>
</dbReference>
<dbReference type="InterPro" id="IPR017930">
    <property type="entry name" value="Myb_dom"/>
</dbReference>